<evidence type="ECO:0000313" key="2">
    <source>
        <dbReference type="Proteomes" id="UP000510844"/>
    </source>
</evidence>
<accession>A0A7L6B7Q6</accession>
<keyword evidence="2" id="KW-1185">Reference proteome</keyword>
<name>A0A7L6B7Q6_9ACTN</name>
<dbReference type="RefSeq" id="WP_181570486.1">
    <property type="nucleotide sequence ID" value="NZ_CP059322.2"/>
</dbReference>
<reference evidence="2" key="1">
    <citation type="submission" date="2020-07" db="EMBL/GenBank/DDBJ databases">
        <title>A new Micromonospora strain with potent antibiotic activity isolated from the microbiome of a mid-Atlantic deep-sea sponge.</title>
        <authorList>
            <person name="Back C.R."/>
            <person name="Stennett H.L."/>
            <person name="Williams S.E."/>
            <person name="Wang L."/>
            <person name="Ojeda Gomez J."/>
            <person name="Abdulle O.M."/>
            <person name="Duffy T."/>
            <person name="Hendry K.R."/>
            <person name="Powell D."/>
            <person name="Stach J.E."/>
            <person name="Essex-Lopresti A.E."/>
            <person name="Willis C.L."/>
            <person name="Curnow P."/>
            <person name="Race P.R."/>
        </authorList>
    </citation>
    <scope>NUCLEOTIDE SEQUENCE [LARGE SCALE GENOMIC DNA]</scope>
    <source>
        <strain evidence="2">28ISP2-46</strain>
    </source>
</reference>
<gene>
    <name evidence="1" type="ORF">H1D33_03880</name>
</gene>
<dbReference type="Proteomes" id="UP000510844">
    <property type="component" value="Chromosome"/>
</dbReference>
<proteinExistence type="predicted"/>
<protein>
    <submittedName>
        <fullName evidence="1">Uncharacterized protein</fullName>
    </submittedName>
</protein>
<reference evidence="1 2" key="2">
    <citation type="journal article" date="2021" name="Mar. Drugs">
        <title>A New Micromonospora Strain with Antibiotic Activity Isolated from the Microbiome of a Mid-Atlantic Deep-Sea Sponge.</title>
        <authorList>
            <person name="Back C.R."/>
            <person name="Stennett H.L."/>
            <person name="Williams S.E."/>
            <person name="Wang L."/>
            <person name="Ojeda Gomez J."/>
            <person name="Abdulle O.M."/>
            <person name="Duffy T."/>
            <person name="Neal C."/>
            <person name="Mantell J."/>
            <person name="Jepson M.A."/>
            <person name="Hendry K.R."/>
            <person name="Powell D."/>
            <person name="Stach J.E.M."/>
            <person name="Essex-Lopresti A.E."/>
            <person name="Willis C.L."/>
            <person name="Curnow P."/>
            <person name="Race P.R."/>
        </authorList>
    </citation>
    <scope>NUCLEOTIDE SEQUENCE [LARGE SCALE GENOMIC DNA]</scope>
    <source>
        <strain evidence="1 2">28ISP2-46</strain>
    </source>
</reference>
<dbReference type="KEGG" id="mfeu:H1D33_03880"/>
<dbReference type="EMBL" id="CP059322">
    <property type="protein sequence ID" value="QLQ38043.1"/>
    <property type="molecule type" value="Genomic_DNA"/>
</dbReference>
<dbReference type="AlphaFoldDB" id="A0A7L6B7Q6"/>
<sequence length="61" mass="6839">MTRMVTALADRIVGMVVPRVEAQAGDTCYEKFCYCRGLSLYTQWCCPAYPCKACRYVGEGC</sequence>
<evidence type="ECO:0000313" key="1">
    <source>
        <dbReference type="EMBL" id="QLQ38043.1"/>
    </source>
</evidence>
<organism evidence="1 2">
    <name type="scientific">Micromonospora robiginosa</name>
    <dbReference type="NCBI Taxonomy" id="2749844"/>
    <lineage>
        <taxon>Bacteria</taxon>
        <taxon>Bacillati</taxon>
        <taxon>Actinomycetota</taxon>
        <taxon>Actinomycetes</taxon>
        <taxon>Micromonosporales</taxon>
        <taxon>Micromonosporaceae</taxon>
        <taxon>Micromonospora</taxon>
    </lineage>
</organism>